<dbReference type="OrthoDB" id="7678842at2"/>
<evidence type="ECO:0000313" key="2">
    <source>
        <dbReference type="EMBL" id="CTQ46309.1"/>
    </source>
</evidence>
<keyword evidence="3" id="KW-1185">Reference proteome</keyword>
<sequence>MQVRPVSAIHPMRIRQKPVTAPTERTGFGSTSNGQFGALDAVPAHLAAQASQRDAYYGAHAEYATQLLAGDSFDEQTWLERRQHVAQYASAAEDGDERSYTISLSA</sequence>
<evidence type="ECO:0000256" key="1">
    <source>
        <dbReference type="SAM" id="MobiDB-lite"/>
    </source>
</evidence>
<proteinExistence type="predicted"/>
<organism evidence="2 3">
    <name type="scientific">Roseibium aggregatum</name>
    <dbReference type="NCBI Taxonomy" id="187304"/>
    <lineage>
        <taxon>Bacteria</taxon>
        <taxon>Pseudomonadati</taxon>
        <taxon>Pseudomonadota</taxon>
        <taxon>Alphaproteobacteria</taxon>
        <taxon>Hyphomicrobiales</taxon>
        <taxon>Stappiaceae</taxon>
        <taxon>Roseibium</taxon>
    </lineage>
</organism>
<dbReference type="EMBL" id="CXST01000003">
    <property type="protein sequence ID" value="CTQ46309.1"/>
    <property type="molecule type" value="Genomic_DNA"/>
</dbReference>
<evidence type="ECO:0000313" key="3">
    <source>
        <dbReference type="Proteomes" id="UP000048926"/>
    </source>
</evidence>
<protein>
    <submittedName>
        <fullName evidence="2">Uncharacterized protein</fullName>
    </submittedName>
</protein>
<name>A0A0M6YA64_9HYPH</name>
<dbReference type="RefSeq" id="WP_139314091.1">
    <property type="nucleotide sequence ID" value="NZ_CP087156.1"/>
</dbReference>
<gene>
    <name evidence="2" type="ORF">LAL4801_04768</name>
</gene>
<dbReference type="AlphaFoldDB" id="A0A0M6YA64"/>
<accession>A0A0M6YA64</accession>
<feature type="region of interest" description="Disordered" evidence="1">
    <location>
        <begin position="1"/>
        <end position="34"/>
    </location>
</feature>
<reference evidence="3" key="1">
    <citation type="submission" date="2015-07" db="EMBL/GenBank/DDBJ databases">
        <authorList>
            <person name="Rodrigo-Torres Lidia"/>
            <person name="Arahal R.David."/>
        </authorList>
    </citation>
    <scope>NUCLEOTIDE SEQUENCE [LARGE SCALE GENOMIC DNA]</scope>
    <source>
        <strain evidence="3">CECT 4801</strain>
    </source>
</reference>
<dbReference type="Proteomes" id="UP000048926">
    <property type="component" value="Unassembled WGS sequence"/>
</dbReference>